<evidence type="ECO:0000256" key="5">
    <source>
        <dbReference type="ARBA" id="ARBA00022884"/>
    </source>
</evidence>
<sequence>MHLSHVPYRDEALFLYKKGGVIMQQQQFDQLTTAEKREVERQLHLYMNGAEEVIPPEELRAKLAKSILTGEPLKIKLGLDPSAPDVHLGHTVVLNKLRQFQENGHIVQLLIGDFTGKIGDPTGKSAARKQLTDEEVRRNSETYFQQFGKVLDQNKVELHYNSKWLKRLTLEDVIALAGKITVARLMERDDFEERMAMQKPISLHEFFYPLMQGYDSVVLDSDIELGGTDQHFNVLMGRHFQEKYGKEKQVVILMPLLEGLDGVEKMSKSKNNYIGIDEDPHEMFGKTMSLPDSLMKKYIHLATNLEAEDKKRLVKDLETGAVHPRDAKMLLGKTIVNMYHGSEAAEAAEQQFKKVFQQNSAPDNITPVHWQGDGTVPVTDLLVTLGLLPSKSEARRMIQNGGVKINGIKAESIHADVAVEHGMIIQVGKRKFVKLQMSQ</sequence>
<dbReference type="Gene3D" id="3.10.290.10">
    <property type="entry name" value="RNA-binding S4 domain"/>
    <property type="match status" value="1"/>
</dbReference>
<dbReference type="PROSITE" id="PS00178">
    <property type="entry name" value="AA_TRNA_LIGASE_I"/>
    <property type="match status" value="1"/>
</dbReference>
<dbReference type="InterPro" id="IPR014729">
    <property type="entry name" value="Rossmann-like_a/b/a_fold"/>
</dbReference>
<keyword evidence="5 10" id="KW-0694">RNA-binding</keyword>
<feature type="domain" description="RNA-binding S4" evidence="11">
    <location>
        <begin position="376"/>
        <end position="436"/>
    </location>
</feature>
<dbReference type="EMBL" id="NILF01000027">
    <property type="protein sequence ID" value="TWL40200.1"/>
    <property type="molecule type" value="Genomic_DNA"/>
</dbReference>
<keyword evidence="6 9" id="KW-0648">Protein biosynthesis</keyword>
<dbReference type="SUPFAM" id="SSF52374">
    <property type="entry name" value="Nucleotidylyl transferase"/>
    <property type="match status" value="1"/>
</dbReference>
<dbReference type="Proteomes" id="UP000429980">
    <property type="component" value="Unassembled WGS sequence"/>
</dbReference>
<keyword evidence="1 9" id="KW-0963">Cytoplasm</keyword>
<evidence type="ECO:0000256" key="3">
    <source>
        <dbReference type="ARBA" id="ARBA00022741"/>
    </source>
</evidence>
<keyword evidence="2 9" id="KW-0436">Ligase</keyword>
<dbReference type="InterPro" id="IPR024088">
    <property type="entry name" value="Tyr-tRNA-ligase_bac-type"/>
</dbReference>
<dbReference type="Pfam" id="PF22421">
    <property type="entry name" value="SYY_C-terminal"/>
    <property type="match status" value="1"/>
</dbReference>
<dbReference type="CDD" id="cd00165">
    <property type="entry name" value="S4"/>
    <property type="match status" value="1"/>
</dbReference>
<evidence type="ECO:0000256" key="1">
    <source>
        <dbReference type="ARBA" id="ARBA00022490"/>
    </source>
</evidence>
<dbReference type="SUPFAM" id="SSF55174">
    <property type="entry name" value="Alpha-L RNA-binding motif"/>
    <property type="match status" value="1"/>
</dbReference>
<protein>
    <recommendedName>
        <fullName evidence="9">Tyrosine--tRNA ligase</fullName>
        <ecNumber evidence="9">6.1.1.1</ecNumber>
    </recommendedName>
    <alternativeName>
        <fullName evidence="9">Tyrosyl-tRNA synthetase</fullName>
        <shortName evidence="9">TyrRS</shortName>
    </alternativeName>
</protein>
<dbReference type="PROSITE" id="PS50889">
    <property type="entry name" value="S4"/>
    <property type="match status" value="1"/>
</dbReference>
<evidence type="ECO:0000256" key="8">
    <source>
        <dbReference type="ARBA" id="ARBA00048248"/>
    </source>
</evidence>
<evidence type="ECO:0000256" key="2">
    <source>
        <dbReference type="ARBA" id="ARBA00022598"/>
    </source>
</evidence>
<evidence type="ECO:0000259" key="11">
    <source>
        <dbReference type="SMART" id="SM00363"/>
    </source>
</evidence>
<feature type="short sequence motif" description="'HIGH' region" evidence="9">
    <location>
        <begin position="81"/>
        <end position="90"/>
    </location>
</feature>
<comment type="subcellular location">
    <subcellularLocation>
        <location evidence="9">Cytoplasm</location>
    </subcellularLocation>
</comment>
<accession>A0ABY3FXI9</accession>
<dbReference type="PRINTS" id="PR01040">
    <property type="entry name" value="TRNASYNTHTYR"/>
</dbReference>
<keyword evidence="4 9" id="KW-0067">ATP-binding</keyword>
<dbReference type="HAMAP" id="MF_02007">
    <property type="entry name" value="Tyr_tRNA_synth_type2"/>
    <property type="match status" value="1"/>
</dbReference>
<keyword evidence="7 9" id="KW-0030">Aminoacyl-tRNA synthetase</keyword>
<evidence type="ECO:0000313" key="12">
    <source>
        <dbReference type="EMBL" id="TWL40200.1"/>
    </source>
</evidence>
<dbReference type="PANTHER" id="PTHR11766:SF1">
    <property type="entry name" value="TYROSINE--TRNA LIGASE"/>
    <property type="match status" value="1"/>
</dbReference>
<comment type="function">
    <text evidence="9">Catalyzes the attachment of tyrosine to tRNA(Tyr) in a two-step reaction: tyrosine is first activated by ATP to form Tyr-AMP and then transferred to the acceptor end of tRNA(Tyr).</text>
</comment>
<feature type="binding site" evidence="9">
    <location>
        <position position="268"/>
    </location>
    <ligand>
        <name>ATP</name>
        <dbReference type="ChEBI" id="CHEBI:30616"/>
    </ligand>
</feature>
<dbReference type="InterPro" id="IPR002307">
    <property type="entry name" value="Tyr-tRNA-ligase"/>
</dbReference>
<dbReference type="Gene3D" id="1.10.240.10">
    <property type="entry name" value="Tyrosyl-Transfer RNA Synthetase"/>
    <property type="match status" value="1"/>
</dbReference>
<reference evidence="12 13" key="1">
    <citation type="submission" date="2019-06" db="EMBL/GenBank/DDBJ databases">
        <title>Genome sequence analysis of &gt;100 Bacillus licheniformis strains suggests intrinsic resistance to this species.</title>
        <authorList>
            <person name="Wels M."/>
            <person name="Siezen R.J."/>
            <person name="Johansen E."/>
            <person name="Stuer-Lauridsen B."/>
            <person name="Bjerre K."/>
            <person name="Nielsen B.K.K."/>
        </authorList>
    </citation>
    <scope>NUCLEOTIDE SEQUENCE [LARGE SCALE GENOMIC DNA]</scope>
    <source>
        <strain evidence="12 13">BAC-15381</strain>
    </source>
</reference>
<proteinExistence type="inferred from homology"/>
<gene>
    <name evidence="9" type="primary">tyrS</name>
    <name evidence="12" type="ORF">CHCC15381_1572</name>
</gene>
<dbReference type="InterPro" id="IPR001412">
    <property type="entry name" value="aa-tRNA-synth_I_CS"/>
</dbReference>
<evidence type="ECO:0000313" key="13">
    <source>
        <dbReference type="Proteomes" id="UP000429980"/>
    </source>
</evidence>
<comment type="catalytic activity">
    <reaction evidence="8 9">
        <text>tRNA(Tyr) + L-tyrosine + ATP = L-tyrosyl-tRNA(Tyr) + AMP + diphosphate + H(+)</text>
        <dbReference type="Rhea" id="RHEA:10220"/>
        <dbReference type="Rhea" id="RHEA-COMP:9706"/>
        <dbReference type="Rhea" id="RHEA-COMP:9707"/>
        <dbReference type="ChEBI" id="CHEBI:15378"/>
        <dbReference type="ChEBI" id="CHEBI:30616"/>
        <dbReference type="ChEBI" id="CHEBI:33019"/>
        <dbReference type="ChEBI" id="CHEBI:58315"/>
        <dbReference type="ChEBI" id="CHEBI:78442"/>
        <dbReference type="ChEBI" id="CHEBI:78536"/>
        <dbReference type="ChEBI" id="CHEBI:456215"/>
        <dbReference type="EC" id="6.1.1.1"/>
    </reaction>
</comment>
<evidence type="ECO:0000256" key="7">
    <source>
        <dbReference type="ARBA" id="ARBA00023146"/>
    </source>
</evidence>
<evidence type="ECO:0000256" key="4">
    <source>
        <dbReference type="ARBA" id="ARBA00022840"/>
    </source>
</evidence>
<dbReference type="InterPro" id="IPR054608">
    <property type="entry name" value="SYY-like_C"/>
</dbReference>
<dbReference type="NCBIfam" id="TIGR00234">
    <property type="entry name" value="tyrS"/>
    <property type="match status" value="1"/>
</dbReference>
<comment type="caution">
    <text evidence="12">The sequence shown here is derived from an EMBL/GenBank/DDBJ whole genome shotgun (WGS) entry which is preliminary data.</text>
</comment>
<dbReference type="Gene3D" id="3.40.50.620">
    <property type="entry name" value="HUPs"/>
    <property type="match status" value="1"/>
</dbReference>
<dbReference type="InterPro" id="IPR024108">
    <property type="entry name" value="Tyr-tRNA-ligase_bac_2"/>
</dbReference>
<name>A0ABY3FXI9_9BACI</name>
<comment type="subunit">
    <text evidence="9">Homodimer.</text>
</comment>
<keyword evidence="13" id="KW-1185">Reference proteome</keyword>
<dbReference type="Pfam" id="PF00579">
    <property type="entry name" value="tRNA-synt_1b"/>
    <property type="match status" value="1"/>
</dbReference>
<dbReference type="InterPro" id="IPR002942">
    <property type="entry name" value="S4_RNA-bd"/>
</dbReference>
<dbReference type="InterPro" id="IPR036986">
    <property type="entry name" value="S4_RNA-bd_sf"/>
</dbReference>
<keyword evidence="3 9" id="KW-0547">Nucleotide-binding</keyword>
<comment type="similarity">
    <text evidence="9">Belongs to the class-I aminoacyl-tRNA synthetase family. TyrS type 2 subfamily.</text>
</comment>
<dbReference type="PANTHER" id="PTHR11766">
    <property type="entry name" value="TYROSYL-TRNA SYNTHETASE"/>
    <property type="match status" value="1"/>
</dbReference>
<dbReference type="EC" id="6.1.1.1" evidence="9"/>
<evidence type="ECO:0000256" key="10">
    <source>
        <dbReference type="PROSITE-ProRule" id="PRU00182"/>
    </source>
</evidence>
<dbReference type="InterPro" id="IPR002305">
    <property type="entry name" value="aa-tRNA-synth_Ic"/>
</dbReference>
<dbReference type="SMART" id="SM00363">
    <property type="entry name" value="S4"/>
    <property type="match status" value="1"/>
</dbReference>
<dbReference type="CDD" id="cd00805">
    <property type="entry name" value="TyrRS_core"/>
    <property type="match status" value="1"/>
</dbReference>
<organism evidence="12 13">
    <name type="scientific">Bacillus paralicheniformis</name>
    <dbReference type="NCBI Taxonomy" id="1648923"/>
    <lineage>
        <taxon>Bacteria</taxon>
        <taxon>Bacillati</taxon>
        <taxon>Bacillota</taxon>
        <taxon>Bacilli</taxon>
        <taxon>Bacillales</taxon>
        <taxon>Bacillaceae</taxon>
        <taxon>Bacillus</taxon>
    </lineage>
</organism>
<dbReference type="GO" id="GO:0016874">
    <property type="term" value="F:ligase activity"/>
    <property type="evidence" value="ECO:0007669"/>
    <property type="project" value="UniProtKB-KW"/>
</dbReference>
<evidence type="ECO:0000256" key="6">
    <source>
        <dbReference type="ARBA" id="ARBA00022917"/>
    </source>
</evidence>
<feature type="short sequence motif" description="'KMSKS' region" evidence="9">
    <location>
        <begin position="265"/>
        <end position="269"/>
    </location>
</feature>
<evidence type="ECO:0000256" key="9">
    <source>
        <dbReference type="HAMAP-Rule" id="MF_02007"/>
    </source>
</evidence>